<dbReference type="Proteomes" id="UP001320272">
    <property type="component" value="Unassembled WGS sequence"/>
</dbReference>
<dbReference type="SUPFAM" id="SSF53822">
    <property type="entry name" value="Periplasmic binding protein-like I"/>
    <property type="match status" value="1"/>
</dbReference>
<gene>
    <name evidence="5" type="ORF">HOP59_14645</name>
</gene>
<keyword evidence="3" id="KW-0804">Transcription</keyword>
<proteinExistence type="predicted"/>
<protein>
    <submittedName>
        <fullName evidence="5">LacI family DNA-binding transcriptional regulator</fullName>
    </submittedName>
</protein>
<accession>A0ABS9AUG0</accession>
<sequence>MSNDAPNSRRRRSTEQPTLKQVADAAGVSAITASRALNRPDQVNELTRARVLEAVERLGYVPNLVAGSLASARSRFIAVIVPSLANSVFIEVIQGLQETFEAQGYQILLGNTEYDLEREYQLIRTFLGWSCSALVTAGLRHNEACRTLLANCDKPIMEVMELGEALDLNVGLDHTEAGRCMARHLLERGHRQALFIGARLAGDYRAGMRYEGHREVFEQAGLAAPLLELERGGLAAPLLELERGGLDAGATGLERALAEHPGIGAIHFANDDLATGALLHAQRLGLTVPQRIAIAGFNGLPIGQHITPRLTTIRSPRQAMGELAATAVIRRLEGQRVVRRQHDVGFELLVGDST</sequence>
<dbReference type="InterPro" id="IPR028082">
    <property type="entry name" value="Peripla_BP_I"/>
</dbReference>
<dbReference type="InterPro" id="IPR000843">
    <property type="entry name" value="HTH_LacI"/>
</dbReference>
<dbReference type="Pfam" id="PF00356">
    <property type="entry name" value="LacI"/>
    <property type="match status" value="1"/>
</dbReference>
<dbReference type="CDD" id="cd01575">
    <property type="entry name" value="PBP1_GntR"/>
    <property type="match status" value="1"/>
</dbReference>
<dbReference type="CDD" id="cd01392">
    <property type="entry name" value="HTH_LacI"/>
    <property type="match status" value="1"/>
</dbReference>
<dbReference type="SUPFAM" id="SSF47413">
    <property type="entry name" value="lambda repressor-like DNA-binding domains"/>
    <property type="match status" value="1"/>
</dbReference>
<dbReference type="InterPro" id="IPR010982">
    <property type="entry name" value="Lambda_DNA-bd_dom_sf"/>
</dbReference>
<evidence type="ECO:0000256" key="3">
    <source>
        <dbReference type="ARBA" id="ARBA00023163"/>
    </source>
</evidence>
<keyword evidence="2 5" id="KW-0238">DNA-binding</keyword>
<evidence type="ECO:0000256" key="2">
    <source>
        <dbReference type="ARBA" id="ARBA00023125"/>
    </source>
</evidence>
<dbReference type="GO" id="GO:0003677">
    <property type="term" value="F:DNA binding"/>
    <property type="evidence" value="ECO:0007669"/>
    <property type="project" value="UniProtKB-KW"/>
</dbReference>
<evidence type="ECO:0000313" key="5">
    <source>
        <dbReference type="EMBL" id="MCE8025366.1"/>
    </source>
</evidence>
<dbReference type="Pfam" id="PF13377">
    <property type="entry name" value="Peripla_BP_3"/>
    <property type="match status" value="1"/>
</dbReference>
<name>A0ABS9AUG0_9GAMM</name>
<dbReference type="SMART" id="SM00354">
    <property type="entry name" value="HTH_LACI"/>
    <property type="match status" value="1"/>
</dbReference>
<dbReference type="Gene3D" id="1.10.260.40">
    <property type="entry name" value="lambda repressor-like DNA-binding domains"/>
    <property type="match status" value="1"/>
</dbReference>
<evidence type="ECO:0000259" key="4">
    <source>
        <dbReference type="PROSITE" id="PS50932"/>
    </source>
</evidence>
<dbReference type="PANTHER" id="PTHR30146:SF33">
    <property type="entry name" value="TRANSCRIPTIONAL REGULATOR"/>
    <property type="match status" value="1"/>
</dbReference>
<dbReference type="PANTHER" id="PTHR30146">
    <property type="entry name" value="LACI-RELATED TRANSCRIPTIONAL REPRESSOR"/>
    <property type="match status" value="1"/>
</dbReference>
<organism evidence="5 6">
    <name type="scientific">Billgrantia aerodenitrificans</name>
    <dbReference type="NCBI Taxonomy" id="2733483"/>
    <lineage>
        <taxon>Bacteria</taxon>
        <taxon>Pseudomonadati</taxon>
        <taxon>Pseudomonadota</taxon>
        <taxon>Gammaproteobacteria</taxon>
        <taxon>Oceanospirillales</taxon>
        <taxon>Halomonadaceae</taxon>
        <taxon>Billgrantia</taxon>
    </lineage>
</organism>
<feature type="domain" description="HTH lacI-type" evidence="4">
    <location>
        <begin position="17"/>
        <end position="71"/>
    </location>
</feature>
<keyword evidence="6" id="KW-1185">Reference proteome</keyword>
<dbReference type="RefSeq" id="WP_234254457.1">
    <property type="nucleotide sequence ID" value="NZ_JABFTV010000007.1"/>
</dbReference>
<dbReference type="EMBL" id="JABFTV010000007">
    <property type="protein sequence ID" value="MCE8025366.1"/>
    <property type="molecule type" value="Genomic_DNA"/>
</dbReference>
<dbReference type="Gene3D" id="3.40.50.2300">
    <property type="match status" value="2"/>
</dbReference>
<dbReference type="InterPro" id="IPR046335">
    <property type="entry name" value="LacI/GalR-like_sensor"/>
</dbReference>
<evidence type="ECO:0000256" key="1">
    <source>
        <dbReference type="ARBA" id="ARBA00023015"/>
    </source>
</evidence>
<dbReference type="PROSITE" id="PS50932">
    <property type="entry name" value="HTH_LACI_2"/>
    <property type="match status" value="1"/>
</dbReference>
<comment type="caution">
    <text evidence="5">The sequence shown here is derived from an EMBL/GenBank/DDBJ whole genome shotgun (WGS) entry which is preliminary data.</text>
</comment>
<reference evidence="5 6" key="1">
    <citation type="journal article" date="2021" name="Front. Microbiol.">
        <title>Aerobic Denitrification and Heterotrophic Sulfur Oxidation in the Genus Halomonas Revealed by Six Novel Species Characterizations and Genome-Based Analysis.</title>
        <authorList>
            <person name="Wang L."/>
            <person name="Shao Z."/>
        </authorList>
    </citation>
    <scope>NUCLEOTIDE SEQUENCE [LARGE SCALE GENOMIC DNA]</scope>
    <source>
        <strain evidence="5 6">MCCC 1A11058</strain>
    </source>
</reference>
<keyword evidence="1" id="KW-0805">Transcription regulation</keyword>
<evidence type="ECO:0000313" key="6">
    <source>
        <dbReference type="Proteomes" id="UP001320272"/>
    </source>
</evidence>